<keyword evidence="2" id="KW-0378">Hydrolase</keyword>
<keyword evidence="5" id="KW-1185">Reference proteome</keyword>
<evidence type="ECO:0000313" key="5">
    <source>
        <dbReference type="Proteomes" id="UP000517916"/>
    </source>
</evidence>
<dbReference type="RefSeq" id="WP_025359862.1">
    <property type="nucleotide sequence ID" value="NZ_BAAABQ010000006.1"/>
</dbReference>
<dbReference type="InterPro" id="IPR050955">
    <property type="entry name" value="Plant_Biomass_Hydrol_Est"/>
</dbReference>
<dbReference type="EMBL" id="JACJID010000002">
    <property type="protein sequence ID" value="MBA8925163.1"/>
    <property type="molecule type" value="Genomic_DNA"/>
</dbReference>
<dbReference type="InterPro" id="IPR029058">
    <property type="entry name" value="AB_hydrolase_fold"/>
</dbReference>
<organism evidence="4 5">
    <name type="scientific">Kutzneria viridogrisea</name>
    <dbReference type="NCBI Taxonomy" id="47990"/>
    <lineage>
        <taxon>Bacteria</taxon>
        <taxon>Bacillati</taxon>
        <taxon>Actinomycetota</taxon>
        <taxon>Actinomycetes</taxon>
        <taxon>Pseudonocardiales</taxon>
        <taxon>Pseudonocardiaceae</taxon>
        <taxon>Kutzneria</taxon>
    </lineage>
</organism>
<feature type="signal peptide" evidence="3">
    <location>
        <begin position="1"/>
        <end position="26"/>
    </location>
</feature>
<protein>
    <submittedName>
        <fullName evidence="4">Polyhydroxybutyrate depolymerase</fullName>
    </submittedName>
</protein>
<gene>
    <name evidence="4" type="ORF">BC739_002362</name>
</gene>
<dbReference type="PANTHER" id="PTHR43037:SF5">
    <property type="entry name" value="FERULOYL ESTERASE"/>
    <property type="match status" value="1"/>
</dbReference>
<proteinExistence type="predicted"/>
<dbReference type="SUPFAM" id="SSF53474">
    <property type="entry name" value="alpha/beta-Hydrolases"/>
    <property type="match status" value="1"/>
</dbReference>
<accession>A0ABR6BE71</accession>
<evidence type="ECO:0000256" key="1">
    <source>
        <dbReference type="ARBA" id="ARBA00022729"/>
    </source>
</evidence>
<dbReference type="Gene3D" id="3.40.50.1820">
    <property type="entry name" value="alpha/beta hydrolase"/>
    <property type="match status" value="1"/>
</dbReference>
<keyword evidence="1 3" id="KW-0732">Signal</keyword>
<dbReference type="InterPro" id="IPR010126">
    <property type="entry name" value="Esterase_phb"/>
</dbReference>
<feature type="chain" id="PRO_5046343472" evidence="3">
    <location>
        <begin position="27"/>
        <end position="327"/>
    </location>
</feature>
<evidence type="ECO:0000256" key="2">
    <source>
        <dbReference type="ARBA" id="ARBA00022801"/>
    </source>
</evidence>
<sequence length="327" mass="34925">MFRLKALTAAAVVLAVALAQTSSSSAASPLVSDRSGAPCARTNLHPGLSEQQIASGGLLRNSLLYLPRNFKPATRIPLVLDLHGSGSTPQQQLDRTGIMQTADRNGFAVLAPQGGLLANRGKYRGGYVWNIPGVSLLDGRPVPEDAPDDVAFLEDAITAMNHVLCLDRRRVYVTGFSGGGRMTSQLGCVLSDRIAAIAPVAGLRFPDGCQPLRAEPVISFHGTADEVNPYNGGRGARWKLSVPEVIGQWARVDRCGQLPRVDQVVPLVTRTTFGDCSNGGDVELYTIAGGRHAWPGTPGWTGPRGPQPAFEANELMWAFFRQHPLQG</sequence>
<dbReference type="Pfam" id="PF10503">
    <property type="entry name" value="Esterase_PHB"/>
    <property type="match status" value="1"/>
</dbReference>
<dbReference type="Proteomes" id="UP000517916">
    <property type="component" value="Unassembled WGS sequence"/>
</dbReference>
<reference evidence="4 5" key="1">
    <citation type="submission" date="2020-08" db="EMBL/GenBank/DDBJ databases">
        <title>Genomic Encyclopedia of Archaeal and Bacterial Type Strains, Phase II (KMG-II): from individual species to whole genera.</title>
        <authorList>
            <person name="Goeker M."/>
        </authorList>
    </citation>
    <scope>NUCLEOTIDE SEQUENCE [LARGE SCALE GENOMIC DNA]</scope>
    <source>
        <strain evidence="4 5">DSM 43850</strain>
    </source>
</reference>
<evidence type="ECO:0000313" key="4">
    <source>
        <dbReference type="EMBL" id="MBA8925163.1"/>
    </source>
</evidence>
<comment type="caution">
    <text evidence="4">The sequence shown here is derived from an EMBL/GenBank/DDBJ whole genome shotgun (WGS) entry which is preliminary data.</text>
</comment>
<dbReference type="PANTHER" id="PTHR43037">
    <property type="entry name" value="UNNAMED PRODUCT-RELATED"/>
    <property type="match status" value="1"/>
</dbReference>
<evidence type="ECO:0000256" key="3">
    <source>
        <dbReference type="SAM" id="SignalP"/>
    </source>
</evidence>
<name>A0ABR6BE71_9PSEU</name>